<feature type="domain" description="DBF4-type" evidence="6">
    <location>
        <begin position="324"/>
        <end position="373"/>
    </location>
</feature>
<dbReference type="AlphaFoldDB" id="A0A8T0E700"/>
<evidence type="ECO:0000256" key="1">
    <source>
        <dbReference type="ARBA" id="ARBA00022723"/>
    </source>
</evidence>
<keyword evidence="2 4" id="KW-0863">Zinc-finger</keyword>
<dbReference type="GO" id="GO:0031431">
    <property type="term" value="C:Dbf4-dependent protein kinase complex"/>
    <property type="evidence" value="ECO:0007669"/>
    <property type="project" value="TreeGrafter"/>
</dbReference>
<reference evidence="7" key="1">
    <citation type="journal article" date="2020" name="bioRxiv">
        <title>Chromosome-level reference genome of the European wasp spider Argiope bruennichi: a resource for studies on range expansion and evolutionary adaptation.</title>
        <authorList>
            <person name="Sheffer M.M."/>
            <person name="Hoppe A."/>
            <person name="Krehenwinkel H."/>
            <person name="Uhl G."/>
            <person name="Kuss A.W."/>
            <person name="Jensen L."/>
            <person name="Jensen C."/>
            <person name="Gillespie R.G."/>
            <person name="Hoff K.J."/>
            <person name="Prost S."/>
        </authorList>
    </citation>
    <scope>NUCLEOTIDE SEQUENCE</scope>
</reference>
<sequence length="979" mass="110395">MRVDSSLRPFERKTFFLDLHGYPQEASLIKNLKLLGARHEPVFSKYVSFVVSNRVPLKTTAIIHQRPYSPLTPKSTGMCPSPQLFSECSADYLESSPYSISLSPDPYPPSPKVQSRGMALLKKATQKAKENQRATDLLENCKRWGIKVYHVEKILPKVKKYTNLIAAQYAKQKDQKKKDNEKKEEYPSHVKKLLPPFIKFEDKERKFKPIFQEFTSWTEVIDSSLSRNINQLNKQFKRTGDLSDVSRSVFAEININTSNKNLESSRIYSLHADESRTKSFTKLTENLKPSNCTSVQVSTSILPLDTEKENTVQVVKNKKHCRRVKSKSPYCEICHKNYIDLDEHIKTEKHRRFMSNPINFLAVQNIITSLPKKGDDLLYKSYLIEEGNHFSFPGSCQNTEILDCNNVLYQPEIVTDVFDPVFDIHDLPTEPYSFIDPEFVSPSCSSPDLVPLPFLHDSGEECSEKPSSHRNETCNNILDFSMEKNSDFKPEIPPVSSNVAFLQNATANTNNIMCNDITLPNDLTTVDMVDTLAEGNRCQEESVQENQISLNEVTDAPENPDSTEAQVENNSVNVSIHGQRKNKKRAGTEISGSSFKQKRRKVASKRSCNIKKRETDDAIASVPSCNSNDYICKDVSSVQINLLSEVECPVSEEICDSEDSAIVIPSNDIYLKTVPTSQNNTGEISESVSETFQICSELDVTFEKLNSIDSTIKRMNSGSDTESLLHSQIEFISEEICDSQDSAIVVPLKDTHSKILTTFQNISENIPESVSGAFQICSETALAFEMNPNDCKKRRNIEHDLSDSEDLNNNMCHEMFQNSVVDSGIDMLTPFLMNSTLDTSFEKFAERDTNSLINFNNNCSLDASVNNCFSANYYTSNIDHPFQSKDMSSRLEDISTDLCPAEAETSVSCIYEDTLNRKVHFMEDPDLELFKSASQITVCSEQNEKVVSVLINGFNYKDGILNDQLSCAPMLSLLADTAI</sequence>
<evidence type="ECO:0000256" key="4">
    <source>
        <dbReference type="PROSITE-ProRule" id="PRU00600"/>
    </source>
</evidence>
<accession>A0A8T0E700</accession>
<evidence type="ECO:0000313" key="7">
    <source>
        <dbReference type="EMBL" id="KAF8767619.1"/>
    </source>
</evidence>
<dbReference type="SMART" id="SM00586">
    <property type="entry name" value="ZnF_DBF"/>
    <property type="match status" value="1"/>
</dbReference>
<dbReference type="PANTHER" id="PTHR15375">
    <property type="entry name" value="ACTIVATOR OF S-PHASE KINASE-RELATED"/>
    <property type="match status" value="1"/>
</dbReference>
<evidence type="ECO:0000259" key="6">
    <source>
        <dbReference type="PROSITE" id="PS51265"/>
    </source>
</evidence>
<dbReference type="Pfam" id="PF07535">
    <property type="entry name" value="zf-DBF"/>
    <property type="match status" value="1"/>
</dbReference>
<gene>
    <name evidence="7" type="ORF">HNY73_020546</name>
</gene>
<organism evidence="7 8">
    <name type="scientific">Argiope bruennichi</name>
    <name type="common">Wasp spider</name>
    <name type="synonym">Aranea bruennichi</name>
    <dbReference type="NCBI Taxonomy" id="94029"/>
    <lineage>
        <taxon>Eukaryota</taxon>
        <taxon>Metazoa</taxon>
        <taxon>Ecdysozoa</taxon>
        <taxon>Arthropoda</taxon>
        <taxon>Chelicerata</taxon>
        <taxon>Arachnida</taxon>
        <taxon>Araneae</taxon>
        <taxon>Araneomorphae</taxon>
        <taxon>Entelegynae</taxon>
        <taxon>Araneoidea</taxon>
        <taxon>Araneidae</taxon>
        <taxon>Argiope</taxon>
    </lineage>
</organism>
<proteinExistence type="predicted"/>
<dbReference type="InterPro" id="IPR006572">
    <property type="entry name" value="Znf_DBF"/>
</dbReference>
<comment type="caution">
    <text evidence="7">The sequence shown here is derived from an EMBL/GenBank/DDBJ whole genome shotgun (WGS) entry which is preliminary data.</text>
</comment>
<dbReference type="GO" id="GO:0008270">
    <property type="term" value="F:zinc ion binding"/>
    <property type="evidence" value="ECO:0007669"/>
    <property type="project" value="UniProtKB-KW"/>
</dbReference>
<keyword evidence="8" id="KW-1185">Reference proteome</keyword>
<dbReference type="InterPro" id="IPR051590">
    <property type="entry name" value="Replication_Regulatory_Kinase"/>
</dbReference>
<dbReference type="EMBL" id="JABXBU010002230">
    <property type="protein sequence ID" value="KAF8767619.1"/>
    <property type="molecule type" value="Genomic_DNA"/>
</dbReference>
<dbReference type="Proteomes" id="UP000807504">
    <property type="component" value="Unassembled WGS sequence"/>
</dbReference>
<dbReference type="GO" id="GO:0010571">
    <property type="term" value="P:positive regulation of nuclear cell cycle DNA replication"/>
    <property type="evidence" value="ECO:0007669"/>
    <property type="project" value="TreeGrafter"/>
</dbReference>
<dbReference type="Gene3D" id="6.10.250.3410">
    <property type="entry name" value="DBF zinc finger"/>
    <property type="match status" value="1"/>
</dbReference>
<dbReference type="GO" id="GO:1901987">
    <property type="term" value="P:regulation of cell cycle phase transition"/>
    <property type="evidence" value="ECO:0007669"/>
    <property type="project" value="TreeGrafter"/>
</dbReference>
<evidence type="ECO:0000256" key="5">
    <source>
        <dbReference type="SAM" id="MobiDB-lite"/>
    </source>
</evidence>
<protein>
    <submittedName>
        <fullName evidence="7">Protein DBF4 like protein</fullName>
    </submittedName>
</protein>
<dbReference type="InterPro" id="IPR038545">
    <property type="entry name" value="Znf_DBF_sf"/>
</dbReference>
<feature type="compositionally biased region" description="Basic residues" evidence="5">
    <location>
        <begin position="596"/>
        <end position="607"/>
    </location>
</feature>
<evidence type="ECO:0000256" key="2">
    <source>
        <dbReference type="ARBA" id="ARBA00022771"/>
    </source>
</evidence>
<dbReference type="FunFam" id="6.10.250.3410:FF:000001">
    <property type="entry name" value="Protein DBF4 homolog A"/>
    <property type="match status" value="1"/>
</dbReference>
<dbReference type="GO" id="GO:0003676">
    <property type="term" value="F:nucleic acid binding"/>
    <property type="evidence" value="ECO:0007669"/>
    <property type="project" value="InterPro"/>
</dbReference>
<evidence type="ECO:0000313" key="8">
    <source>
        <dbReference type="Proteomes" id="UP000807504"/>
    </source>
</evidence>
<reference evidence="7" key="2">
    <citation type="submission" date="2020-06" db="EMBL/GenBank/DDBJ databases">
        <authorList>
            <person name="Sheffer M."/>
        </authorList>
    </citation>
    <scope>NUCLEOTIDE SEQUENCE</scope>
</reference>
<dbReference type="PANTHER" id="PTHR15375:SF26">
    <property type="entry name" value="PROTEIN CHIFFON"/>
    <property type="match status" value="1"/>
</dbReference>
<feature type="region of interest" description="Disordered" evidence="5">
    <location>
        <begin position="576"/>
        <end position="607"/>
    </location>
</feature>
<name>A0A8T0E700_ARGBR</name>
<evidence type="ECO:0000256" key="3">
    <source>
        <dbReference type="ARBA" id="ARBA00022833"/>
    </source>
</evidence>
<dbReference type="GO" id="GO:0043539">
    <property type="term" value="F:protein serine/threonine kinase activator activity"/>
    <property type="evidence" value="ECO:0007669"/>
    <property type="project" value="TreeGrafter"/>
</dbReference>
<dbReference type="PROSITE" id="PS51265">
    <property type="entry name" value="ZF_DBF4"/>
    <property type="match status" value="1"/>
</dbReference>
<keyword evidence="1" id="KW-0479">Metal-binding</keyword>
<keyword evidence="3" id="KW-0862">Zinc</keyword>